<dbReference type="PANTHER" id="PTHR24016">
    <property type="entry name" value="CONSERVED OLIGOMERIC GOLGI COMPLEX SUBUNIT 4"/>
    <property type="match status" value="1"/>
</dbReference>
<dbReference type="GeneID" id="18937079"/>
<evidence type="ECO:0000259" key="1">
    <source>
        <dbReference type="Pfam" id="PF20663"/>
    </source>
</evidence>
<dbReference type="InterPro" id="IPR048682">
    <property type="entry name" value="COG4"/>
</dbReference>
<dbReference type="PANTHER" id="PTHR24016:SF0">
    <property type="entry name" value="CONSERVED OLIGOMERIC GOLGI COMPLEX SUBUNIT 4"/>
    <property type="match status" value="1"/>
</dbReference>
<dbReference type="VEuPathDB" id="FungiDB:MELLADRAFT_94966"/>
<dbReference type="InterPro" id="IPR048680">
    <property type="entry name" value="COG4_N"/>
</dbReference>
<evidence type="ECO:0000313" key="2">
    <source>
        <dbReference type="EMBL" id="EGF99022.1"/>
    </source>
</evidence>
<dbReference type="KEGG" id="mlr:MELLADRAFT_94966"/>
<organism evidence="3">
    <name type="scientific">Melampsora larici-populina (strain 98AG31 / pathotype 3-4-7)</name>
    <name type="common">Poplar leaf rust fungus</name>
    <dbReference type="NCBI Taxonomy" id="747676"/>
    <lineage>
        <taxon>Eukaryota</taxon>
        <taxon>Fungi</taxon>
        <taxon>Dikarya</taxon>
        <taxon>Basidiomycota</taxon>
        <taxon>Pucciniomycotina</taxon>
        <taxon>Pucciniomycetes</taxon>
        <taxon>Pucciniales</taxon>
        <taxon>Melampsoraceae</taxon>
        <taxon>Melampsora</taxon>
    </lineage>
</organism>
<evidence type="ECO:0000313" key="3">
    <source>
        <dbReference type="Proteomes" id="UP000001072"/>
    </source>
</evidence>
<dbReference type="Proteomes" id="UP000001072">
    <property type="component" value="Unassembled WGS sequence"/>
</dbReference>
<feature type="domain" description="Conserved oligomeric Golgi complex subunit 4 N-terminal" evidence="1">
    <location>
        <begin position="5"/>
        <end position="107"/>
    </location>
</feature>
<dbReference type="eggNOG" id="KOG0412">
    <property type="taxonomic scope" value="Eukaryota"/>
</dbReference>
<proteinExistence type="predicted"/>
<dbReference type="AlphaFoldDB" id="F4S8H9"/>
<accession>F4S8H9</accession>
<dbReference type="Pfam" id="PF20663">
    <property type="entry name" value="COG4_N"/>
    <property type="match status" value="1"/>
</dbReference>
<sequence>MIHLNPKNPLVSLLTQDALTIHEAVTGWAAVAKRTSGKVRILDLKQSRVKECINWVQAVTEIKDALINIFQAIKKANWEAATRHIQCSNGINQEMICSQFAEAVVPTTHIPEPPLIASENFTNQLTGIFLKAFTQAANSKDEATTT</sequence>
<dbReference type="EMBL" id="GL883165">
    <property type="protein sequence ID" value="EGF99022.1"/>
    <property type="molecule type" value="Genomic_DNA"/>
</dbReference>
<dbReference type="OrthoDB" id="47059at2759"/>
<dbReference type="InParanoid" id="F4S8H9"/>
<gene>
    <name evidence="2" type="ORF">MELLADRAFT_94966</name>
</gene>
<keyword evidence="3" id="KW-1185">Reference proteome</keyword>
<protein>
    <recommendedName>
        <fullName evidence="1">Conserved oligomeric Golgi complex subunit 4 N-terminal domain-containing protein</fullName>
    </recommendedName>
</protein>
<dbReference type="HOGENOM" id="CLU_1777911_0_0_1"/>
<name>F4S8H9_MELLP</name>
<reference evidence="3" key="1">
    <citation type="journal article" date="2011" name="Proc. Natl. Acad. Sci. U.S.A.">
        <title>Obligate biotrophy features unraveled by the genomic analysis of rust fungi.</title>
        <authorList>
            <person name="Duplessis S."/>
            <person name="Cuomo C.A."/>
            <person name="Lin Y.-C."/>
            <person name="Aerts A."/>
            <person name="Tisserant E."/>
            <person name="Veneault-Fourrey C."/>
            <person name="Joly D.L."/>
            <person name="Hacquard S."/>
            <person name="Amselem J."/>
            <person name="Cantarel B.L."/>
            <person name="Chiu R."/>
            <person name="Coutinho P.M."/>
            <person name="Feau N."/>
            <person name="Field M."/>
            <person name="Frey P."/>
            <person name="Gelhaye E."/>
            <person name="Goldberg J."/>
            <person name="Grabherr M.G."/>
            <person name="Kodira C.D."/>
            <person name="Kohler A."/>
            <person name="Kuees U."/>
            <person name="Lindquist E.A."/>
            <person name="Lucas S.M."/>
            <person name="Mago R."/>
            <person name="Mauceli E."/>
            <person name="Morin E."/>
            <person name="Murat C."/>
            <person name="Pangilinan J.L."/>
            <person name="Park R."/>
            <person name="Pearson M."/>
            <person name="Quesneville H."/>
            <person name="Rouhier N."/>
            <person name="Sakthikumar S."/>
            <person name="Salamov A.A."/>
            <person name="Schmutz J."/>
            <person name="Selles B."/>
            <person name="Shapiro H."/>
            <person name="Tanguay P."/>
            <person name="Tuskan G.A."/>
            <person name="Henrissat B."/>
            <person name="Van de Peer Y."/>
            <person name="Rouze P."/>
            <person name="Ellis J.G."/>
            <person name="Dodds P.N."/>
            <person name="Schein J.E."/>
            <person name="Zhong S."/>
            <person name="Hamelin R.C."/>
            <person name="Grigoriev I.V."/>
            <person name="Szabo L.J."/>
            <person name="Martin F."/>
        </authorList>
    </citation>
    <scope>NUCLEOTIDE SEQUENCE [LARGE SCALE GENOMIC DNA]</scope>
    <source>
        <strain evidence="3">98AG31 / pathotype 3-4-7</strain>
    </source>
</reference>
<dbReference type="RefSeq" id="XP_007417704.1">
    <property type="nucleotide sequence ID" value="XM_007417642.1"/>
</dbReference>
<dbReference type="STRING" id="747676.F4S8H9"/>